<evidence type="ECO:0000313" key="4">
    <source>
        <dbReference type="Proteomes" id="UP000694904"/>
    </source>
</evidence>
<dbReference type="InterPro" id="IPR013788">
    <property type="entry name" value="Hemocyanin/hexamerin"/>
</dbReference>
<feature type="domain" description="Hemocyanin C-terminal" evidence="3">
    <location>
        <begin position="826"/>
        <end position="1069"/>
    </location>
</feature>
<dbReference type="PANTHER" id="PTHR11511">
    <property type="entry name" value="LARVAL STORAGE PROTEIN/PHENOLOXIDASE"/>
    <property type="match status" value="1"/>
</dbReference>
<evidence type="ECO:0000313" key="5">
    <source>
        <dbReference type="RefSeq" id="XP_017862171.1"/>
    </source>
</evidence>
<feature type="domain" description="Hemocyanin N-terminal" evidence="2">
    <location>
        <begin position="44"/>
        <end position="165"/>
    </location>
</feature>
<accession>A0ABM1P4N5</accession>
<evidence type="ECO:0000259" key="3">
    <source>
        <dbReference type="Pfam" id="PF03723"/>
    </source>
</evidence>
<organism evidence="4 5">
    <name type="scientific">Drosophila arizonae</name>
    <name type="common">Fruit fly</name>
    <dbReference type="NCBI Taxonomy" id="7263"/>
    <lineage>
        <taxon>Eukaryota</taxon>
        <taxon>Metazoa</taxon>
        <taxon>Ecdysozoa</taxon>
        <taxon>Arthropoda</taxon>
        <taxon>Hexapoda</taxon>
        <taxon>Insecta</taxon>
        <taxon>Pterygota</taxon>
        <taxon>Neoptera</taxon>
        <taxon>Endopterygota</taxon>
        <taxon>Diptera</taxon>
        <taxon>Brachycera</taxon>
        <taxon>Muscomorpha</taxon>
        <taxon>Ephydroidea</taxon>
        <taxon>Drosophilidae</taxon>
        <taxon>Drosophila</taxon>
    </lineage>
</organism>
<dbReference type="Gene3D" id="1.20.1370.10">
    <property type="entry name" value="Hemocyanin, N-terminal domain"/>
    <property type="match status" value="1"/>
</dbReference>
<name>A0ABM1P4N5_DROAR</name>
<dbReference type="GeneID" id="108613307"/>
<reference evidence="5" key="3">
    <citation type="submission" date="2025-08" db="UniProtKB">
        <authorList>
            <consortium name="RefSeq"/>
        </authorList>
    </citation>
    <scope>IDENTIFICATION</scope>
    <source>
        <tissue evidence="5">Whole organism</tissue>
    </source>
</reference>
<evidence type="ECO:0000259" key="2">
    <source>
        <dbReference type="Pfam" id="PF03722"/>
    </source>
</evidence>
<sequence>MNKFLVLVVCVLGTVSAGRIVQRDYERDIGSVDQRVVRMSKEDLLRQKFILDIVQQVQQPLQQDDLIELDQGLIINPERYRGGIDKEMQRVIDLDRQRRLLDEREVYSIRNVEHVQQLRGIYRLLVRAIDFETLERNVVYLRRNVNPVLLINALTLAIRDREDTQSLIVPAVQEILPELYLDQQILERVQRVQAQIENSPRPSFVDVIGLGQRIRQMNPVMRMVMPWRDLHLQLALRKQQMWQQNQNRVVLPAQNIQDDQDISLLTEDIGLRNFMQSLIQELALLEDNSNVRPLTSNVLDRDIKLEDEDRMLGINSRRMVQQLNEDEDIYGNQRDNDDDEAIPFRNQLVGNRVPLLRNIGQGLRRMLGGNWEERTSTNDINDLPTVDARSDRLVHVGRRRQNLNRIEPEDEQLQSRRWGIVRGERLSEGRRVDQELTGKRRNLIEDNLQDLTDNLESVPRNDDRLVYINKRRLGQTNDNLIGEGRRMGAIQDEDILQLIRRDNRLKKLSDEEISEMVRRNRDREEQKQQERFLRVNRQDENIRSGADNLQAVRRDDERLVHINRRRVNQQMENLTPRRVNTIAEGRRVDGEDTMKVEDIMRLIRSDNRLSELSDDEIIEMLRRNRQHKELGQKLNVEQGHRYRRSLVNTLDISATRRSEVLLQTLRQLLARLNQERIALRVNDELQMPGSSRLNIADQAQRYAIRLNDMRLDSRRNRVLLEQINAIEGRLQQVMELVIREISNGNIRRSGVQQIDEQLRLERVIGDVLIGRIGDIGILRILRELLQDTTVRMDRSGLGMGDRVLLHTLRRIIGIVDEIREQQLGVYNRESLDLQDVVINGLRVDKLRTRIEDSDIDVTNLVGQPLQSQMMVRQRRLNNKPFTIDMDISANGPQDVIIRLFLGPRQDVNGRELPLEQRRSDFVLLDAINTQLQSGRNRIQYRSTNIAWTTRDATPYSEIYRRVMTALRDQQDQLIVSDLVGENGSFPQRLLLPRGRPEGLPMQLLAIVSPVERLERDLPIRMKRLDGVMGVSVASIMDNRPLGFPLDRRIENEQLLLELPNVQLEDVLIVSDN</sequence>
<dbReference type="InterPro" id="IPR036697">
    <property type="entry name" value="Hemocyanin_N_sf"/>
</dbReference>
<reference evidence="4" key="1">
    <citation type="journal article" date="1997" name="Nucleic Acids Res.">
        <title>tRNAscan-SE: a program for improved detection of transfer RNA genes in genomic sequence.</title>
        <authorList>
            <person name="Lowe T.M."/>
            <person name="Eddy S.R."/>
        </authorList>
    </citation>
    <scope>NUCLEOTIDE SEQUENCE [LARGE SCALE GENOMIC DNA]</scope>
</reference>
<dbReference type="PANTHER" id="PTHR11511:SF5">
    <property type="entry name" value="FAT-BODY PROTEIN 1-RELATED"/>
    <property type="match status" value="1"/>
</dbReference>
<protein>
    <submittedName>
        <fullName evidence="5">Fat-body protein 1</fullName>
    </submittedName>
</protein>
<feature type="chain" id="PRO_5046253410" evidence="1">
    <location>
        <begin position="18"/>
        <end position="1072"/>
    </location>
</feature>
<keyword evidence="4" id="KW-1185">Reference proteome</keyword>
<dbReference type="InterPro" id="IPR037020">
    <property type="entry name" value="Hemocyanin_C_sf"/>
</dbReference>
<dbReference type="Pfam" id="PF03722">
    <property type="entry name" value="Hemocyanin_N"/>
    <property type="match status" value="1"/>
</dbReference>
<dbReference type="RefSeq" id="XP_017862171.1">
    <property type="nucleotide sequence ID" value="XM_018006682.1"/>
</dbReference>
<feature type="signal peptide" evidence="1">
    <location>
        <begin position="1"/>
        <end position="17"/>
    </location>
</feature>
<dbReference type="Pfam" id="PF03723">
    <property type="entry name" value="Hemocyanin_C"/>
    <property type="match status" value="1"/>
</dbReference>
<dbReference type="InterPro" id="IPR014756">
    <property type="entry name" value="Ig_E-set"/>
</dbReference>
<dbReference type="Proteomes" id="UP000694904">
    <property type="component" value="Chromosome 4"/>
</dbReference>
<reference evidence="4" key="2">
    <citation type="journal article" date="2016" name="G3 (Bethesda)">
        <title>Genome Evolution in Three Species of Cactophilic Drosophila.</title>
        <authorList>
            <person name="Sanchez-Flores A."/>
            <person name="Penazola F."/>
            <person name="Carpinteyro-Ponce J."/>
            <person name="Nazario-Yepiz N."/>
            <person name="Abreu-Goodger C."/>
            <person name="Machado C.A."/>
            <person name="Markow T.A."/>
        </authorList>
    </citation>
    <scope>NUCLEOTIDE SEQUENCE [LARGE SCALE GENOMIC DNA]</scope>
</reference>
<evidence type="ECO:0000256" key="1">
    <source>
        <dbReference type="SAM" id="SignalP"/>
    </source>
</evidence>
<dbReference type="InterPro" id="IPR005203">
    <property type="entry name" value="Hemocyanin_C"/>
</dbReference>
<gene>
    <name evidence="5" type="primary">LOC108613307</name>
</gene>
<keyword evidence="1" id="KW-0732">Signal</keyword>
<dbReference type="InterPro" id="IPR005204">
    <property type="entry name" value="Hemocyanin_N"/>
</dbReference>
<dbReference type="SUPFAM" id="SSF48050">
    <property type="entry name" value="Hemocyanin, N-terminal domain"/>
    <property type="match status" value="1"/>
</dbReference>
<proteinExistence type="predicted"/>
<dbReference type="Gene3D" id="2.60.40.1520">
    <property type="entry name" value="Hemocyanin, C-terminal domain"/>
    <property type="match status" value="1"/>
</dbReference>
<dbReference type="SUPFAM" id="SSF81296">
    <property type="entry name" value="E set domains"/>
    <property type="match status" value="1"/>
</dbReference>